<sequence>MFTLRSRIGHTTVRSSPPHTDAPYCSPIKMSPRVQLRLAIAPAPRPPAPERIVDDNAYAQHEPIAPLPNMPSFLICTIHPRPHPRPARLARANTNTKQSAVCANNKARCVPFSSIQLPAHAARSSIIINIISLFLLHPPIANSHESRSHRMYADGNGMGHQL</sequence>
<evidence type="ECO:0000313" key="2">
    <source>
        <dbReference type="EMBL" id="KAJ8469918.1"/>
    </source>
</evidence>
<organism evidence="2 3">
    <name type="scientific">Trametes cubensis</name>
    <dbReference type="NCBI Taxonomy" id="1111947"/>
    <lineage>
        <taxon>Eukaryota</taxon>
        <taxon>Fungi</taxon>
        <taxon>Dikarya</taxon>
        <taxon>Basidiomycota</taxon>
        <taxon>Agaricomycotina</taxon>
        <taxon>Agaricomycetes</taxon>
        <taxon>Polyporales</taxon>
        <taxon>Polyporaceae</taxon>
        <taxon>Trametes</taxon>
    </lineage>
</organism>
<reference evidence="2" key="1">
    <citation type="submission" date="2022-11" db="EMBL/GenBank/DDBJ databases">
        <title>Genome Sequence of Cubamyces cubensis.</title>
        <authorList>
            <person name="Buettner E."/>
        </authorList>
    </citation>
    <scope>NUCLEOTIDE SEQUENCE</scope>
    <source>
        <strain evidence="2">MPL-01</strain>
    </source>
</reference>
<feature type="region of interest" description="Disordered" evidence="1">
    <location>
        <begin position="1"/>
        <end position="22"/>
    </location>
</feature>
<evidence type="ECO:0000256" key="1">
    <source>
        <dbReference type="SAM" id="MobiDB-lite"/>
    </source>
</evidence>
<accession>A0AAD7TQ91</accession>
<gene>
    <name evidence="2" type="ORF">ONZ51_g8680</name>
</gene>
<dbReference type="AlphaFoldDB" id="A0AAD7TQ91"/>
<comment type="caution">
    <text evidence="2">The sequence shown here is derived from an EMBL/GenBank/DDBJ whole genome shotgun (WGS) entry which is preliminary data.</text>
</comment>
<proteinExistence type="predicted"/>
<keyword evidence="3" id="KW-1185">Reference proteome</keyword>
<name>A0AAD7TQ91_9APHY</name>
<dbReference type="Proteomes" id="UP001215151">
    <property type="component" value="Unassembled WGS sequence"/>
</dbReference>
<evidence type="ECO:0000313" key="3">
    <source>
        <dbReference type="Proteomes" id="UP001215151"/>
    </source>
</evidence>
<dbReference type="EMBL" id="JAPEVG010000269">
    <property type="protein sequence ID" value="KAJ8469918.1"/>
    <property type="molecule type" value="Genomic_DNA"/>
</dbReference>
<protein>
    <submittedName>
        <fullName evidence="2">Uncharacterized protein</fullName>
    </submittedName>
</protein>